<gene>
    <name evidence="2" type="ORF">ANN_14643</name>
</gene>
<feature type="compositionally biased region" description="Polar residues" evidence="1">
    <location>
        <begin position="59"/>
        <end position="74"/>
    </location>
</feature>
<reference evidence="2 3" key="1">
    <citation type="journal article" date="2022" name="Allergy">
        <title>Genome assembly and annotation of Periplaneta americana reveal a comprehensive cockroach allergen profile.</title>
        <authorList>
            <person name="Wang L."/>
            <person name="Xiong Q."/>
            <person name="Saelim N."/>
            <person name="Wang L."/>
            <person name="Nong W."/>
            <person name="Wan A.T."/>
            <person name="Shi M."/>
            <person name="Liu X."/>
            <person name="Cao Q."/>
            <person name="Hui J.H.L."/>
            <person name="Sookrung N."/>
            <person name="Leung T.F."/>
            <person name="Tungtrongchitr A."/>
            <person name="Tsui S.K.W."/>
        </authorList>
    </citation>
    <scope>NUCLEOTIDE SEQUENCE [LARGE SCALE GENOMIC DNA]</scope>
    <source>
        <strain evidence="2">PWHHKU_190912</strain>
    </source>
</reference>
<comment type="caution">
    <text evidence="2">The sequence shown here is derived from an EMBL/GenBank/DDBJ whole genome shotgun (WGS) entry which is preliminary data.</text>
</comment>
<protein>
    <submittedName>
        <fullName evidence="2">Uncharacterized protein</fullName>
    </submittedName>
</protein>
<feature type="region of interest" description="Disordered" evidence="1">
    <location>
        <begin position="59"/>
        <end position="81"/>
    </location>
</feature>
<proteinExistence type="predicted"/>
<evidence type="ECO:0000313" key="3">
    <source>
        <dbReference type="Proteomes" id="UP001148838"/>
    </source>
</evidence>
<evidence type="ECO:0000256" key="1">
    <source>
        <dbReference type="SAM" id="MobiDB-lite"/>
    </source>
</evidence>
<sequence>MVGLWEGGNEPPGSLKASKFITEYHGLPRSFQYHRNNRDCLYCCRDSLTAVAKNQITHAVPQTKSKQESSSDLGGQTAGPA</sequence>
<dbReference type="EMBL" id="JAJSOF020000019">
    <property type="protein sequence ID" value="KAJ4438696.1"/>
    <property type="molecule type" value="Genomic_DNA"/>
</dbReference>
<organism evidence="2 3">
    <name type="scientific">Periplaneta americana</name>
    <name type="common">American cockroach</name>
    <name type="synonym">Blatta americana</name>
    <dbReference type="NCBI Taxonomy" id="6978"/>
    <lineage>
        <taxon>Eukaryota</taxon>
        <taxon>Metazoa</taxon>
        <taxon>Ecdysozoa</taxon>
        <taxon>Arthropoda</taxon>
        <taxon>Hexapoda</taxon>
        <taxon>Insecta</taxon>
        <taxon>Pterygota</taxon>
        <taxon>Neoptera</taxon>
        <taxon>Polyneoptera</taxon>
        <taxon>Dictyoptera</taxon>
        <taxon>Blattodea</taxon>
        <taxon>Blattoidea</taxon>
        <taxon>Blattidae</taxon>
        <taxon>Blattinae</taxon>
        <taxon>Periplaneta</taxon>
    </lineage>
</organism>
<dbReference type="Proteomes" id="UP001148838">
    <property type="component" value="Unassembled WGS sequence"/>
</dbReference>
<accession>A0ABQ8SY35</accession>
<keyword evidence="3" id="KW-1185">Reference proteome</keyword>
<name>A0ABQ8SY35_PERAM</name>
<evidence type="ECO:0000313" key="2">
    <source>
        <dbReference type="EMBL" id="KAJ4438696.1"/>
    </source>
</evidence>